<accession>A0ACB7XMQ4</accession>
<dbReference type="EMBL" id="CM037151">
    <property type="protein sequence ID" value="KAH7842213.1"/>
    <property type="molecule type" value="Genomic_DNA"/>
</dbReference>
<evidence type="ECO:0000313" key="2">
    <source>
        <dbReference type="Proteomes" id="UP000828048"/>
    </source>
</evidence>
<evidence type="ECO:0000313" key="1">
    <source>
        <dbReference type="EMBL" id="KAH7842213.1"/>
    </source>
</evidence>
<name>A0ACB7XMQ4_9ERIC</name>
<gene>
    <name evidence="1" type="ORF">Vadar_002715</name>
</gene>
<sequence>MLIDGGDDTGSSTADGGDGSVWRRGIFKKFMVKLEYWDFRKVRNPSIQFMLHEILLKKLKQRRASSTKDKNGVTALEETFCNPASLTLAPAKWQKFTSSLMIVLNTFEAQPYVMKKVIVGSFIADGRSETEKCRLQRSADYISCPSDAQRLYDAFQICGLRYCYL</sequence>
<reference evidence="1 2" key="1">
    <citation type="journal article" date="2021" name="Hortic Res">
        <title>High-quality reference genome and annotation aids understanding of berry development for evergreen blueberry (Vaccinium darrowii).</title>
        <authorList>
            <person name="Yu J."/>
            <person name="Hulse-Kemp A.M."/>
            <person name="Babiker E."/>
            <person name="Staton M."/>
        </authorList>
    </citation>
    <scope>NUCLEOTIDE SEQUENCE [LARGE SCALE GENOMIC DNA]</scope>
    <source>
        <strain evidence="2">cv. NJ 8807/NJ 8810</strain>
        <tissue evidence="1">Young leaf</tissue>
    </source>
</reference>
<proteinExistence type="predicted"/>
<keyword evidence="2" id="KW-1185">Reference proteome</keyword>
<organism evidence="1 2">
    <name type="scientific">Vaccinium darrowii</name>
    <dbReference type="NCBI Taxonomy" id="229202"/>
    <lineage>
        <taxon>Eukaryota</taxon>
        <taxon>Viridiplantae</taxon>
        <taxon>Streptophyta</taxon>
        <taxon>Embryophyta</taxon>
        <taxon>Tracheophyta</taxon>
        <taxon>Spermatophyta</taxon>
        <taxon>Magnoliopsida</taxon>
        <taxon>eudicotyledons</taxon>
        <taxon>Gunneridae</taxon>
        <taxon>Pentapetalae</taxon>
        <taxon>asterids</taxon>
        <taxon>Ericales</taxon>
        <taxon>Ericaceae</taxon>
        <taxon>Vaccinioideae</taxon>
        <taxon>Vaccinieae</taxon>
        <taxon>Vaccinium</taxon>
    </lineage>
</organism>
<dbReference type="Proteomes" id="UP000828048">
    <property type="component" value="Chromosome 1"/>
</dbReference>
<comment type="caution">
    <text evidence="1">The sequence shown here is derived from an EMBL/GenBank/DDBJ whole genome shotgun (WGS) entry which is preliminary data.</text>
</comment>
<protein>
    <submittedName>
        <fullName evidence="1">Uncharacterized protein</fullName>
    </submittedName>
</protein>